<name>A0A3D9DVM4_9GAMM</name>
<protein>
    <submittedName>
        <fullName evidence="2">Uncharacterized protein</fullName>
    </submittedName>
</protein>
<accession>A0A3D9DVM4</accession>
<evidence type="ECO:0000313" key="3">
    <source>
        <dbReference type="Proteomes" id="UP000256334"/>
    </source>
</evidence>
<feature type="region of interest" description="Disordered" evidence="1">
    <location>
        <begin position="53"/>
        <end position="76"/>
    </location>
</feature>
<keyword evidence="3" id="KW-1185">Reference proteome</keyword>
<dbReference type="OrthoDB" id="6183661at2"/>
<dbReference type="AlphaFoldDB" id="A0A3D9DVM4"/>
<evidence type="ECO:0000313" key="2">
    <source>
        <dbReference type="EMBL" id="REC94812.1"/>
    </source>
</evidence>
<organism evidence="2 3">
    <name type="scientific">Kushneria indalinina DSM 14324</name>
    <dbReference type="NCBI Taxonomy" id="1122140"/>
    <lineage>
        <taxon>Bacteria</taxon>
        <taxon>Pseudomonadati</taxon>
        <taxon>Pseudomonadota</taxon>
        <taxon>Gammaproteobacteria</taxon>
        <taxon>Oceanospirillales</taxon>
        <taxon>Halomonadaceae</taxon>
        <taxon>Kushneria</taxon>
    </lineage>
</organism>
<proteinExistence type="predicted"/>
<sequence length="76" mass="8517">MEGSDMTYAYKPATQDALDATSASETDQSFIIYDEETLDQEGIYASEHEAQRRCETLNRSATDNPGPDDVHPEQKM</sequence>
<dbReference type="RefSeq" id="WP_115853908.1">
    <property type="nucleotide sequence ID" value="NZ_QRDJ01000007.1"/>
</dbReference>
<evidence type="ECO:0000256" key="1">
    <source>
        <dbReference type="SAM" id="MobiDB-lite"/>
    </source>
</evidence>
<comment type="caution">
    <text evidence="2">The sequence shown here is derived from an EMBL/GenBank/DDBJ whole genome shotgun (WGS) entry which is preliminary data.</text>
</comment>
<gene>
    <name evidence="2" type="ORF">C8D72_1640</name>
</gene>
<dbReference type="EMBL" id="QRDJ01000007">
    <property type="protein sequence ID" value="REC94812.1"/>
    <property type="molecule type" value="Genomic_DNA"/>
</dbReference>
<reference evidence="2 3" key="1">
    <citation type="submission" date="2018-07" db="EMBL/GenBank/DDBJ databases">
        <title>Genomic Encyclopedia of Type Strains, Phase IV (KMG-IV): sequencing the most valuable type-strain genomes for metagenomic binning, comparative biology and taxonomic classification.</title>
        <authorList>
            <person name="Goeker M."/>
        </authorList>
    </citation>
    <scope>NUCLEOTIDE SEQUENCE [LARGE SCALE GENOMIC DNA]</scope>
    <source>
        <strain evidence="2 3">DSM 14324</strain>
    </source>
</reference>
<dbReference type="Proteomes" id="UP000256334">
    <property type="component" value="Unassembled WGS sequence"/>
</dbReference>
<feature type="region of interest" description="Disordered" evidence="1">
    <location>
        <begin position="1"/>
        <end position="25"/>
    </location>
</feature>